<keyword evidence="2" id="KW-1185">Reference proteome</keyword>
<organism evidence="1 2">
    <name type="scientific">Trichonephila clavata</name>
    <name type="common">Joro spider</name>
    <name type="synonym">Nephila clavata</name>
    <dbReference type="NCBI Taxonomy" id="2740835"/>
    <lineage>
        <taxon>Eukaryota</taxon>
        <taxon>Metazoa</taxon>
        <taxon>Ecdysozoa</taxon>
        <taxon>Arthropoda</taxon>
        <taxon>Chelicerata</taxon>
        <taxon>Arachnida</taxon>
        <taxon>Araneae</taxon>
        <taxon>Araneomorphae</taxon>
        <taxon>Entelegynae</taxon>
        <taxon>Araneoidea</taxon>
        <taxon>Nephilidae</taxon>
        <taxon>Trichonephila</taxon>
    </lineage>
</organism>
<dbReference type="OrthoDB" id="2266637at2759"/>
<dbReference type="EMBL" id="BMAO01005275">
    <property type="protein sequence ID" value="GFR00298.1"/>
    <property type="molecule type" value="Genomic_DNA"/>
</dbReference>
<accession>A0A8X6GB32</accession>
<dbReference type="Proteomes" id="UP000887116">
    <property type="component" value="Unassembled WGS sequence"/>
</dbReference>
<feature type="non-terminal residue" evidence="1">
    <location>
        <position position="1"/>
    </location>
</feature>
<reference evidence="1" key="1">
    <citation type="submission" date="2020-07" db="EMBL/GenBank/DDBJ databases">
        <title>Multicomponent nature underlies the extraordinary mechanical properties of spider dragline silk.</title>
        <authorList>
            <person name="Kono N."/>
            <person name="Nakamura H."/>
            <person name="Mori M."/>
            <person name="Yoshida Y."/>
            <person name="Ohtoshi R."/>
            <person name="Malay A.D."/>
            <person name="Moran D.A.P."/>
            <person name="Tomita M."/>
            <person name="Numata K."/>
            <person name="Arakawa K."/>
        </authorList>
    </citation>
    <scope>NUCLEOTIDE SEQUENCE</scope>
</reference>
<name>A0A8X6GB32_TRICU</name>
<sequence length="86" mass="9810">MALRPVILADPSQLPFSLPDDTFRNALVTRSPAYSPSQACLKVNLTERRKNYGECWVYDSGRILKMEVDYSETVDEKIPVCQKLCQ</sequence>
<evidence type="ECO:0000313" key="1">
    <source>
        <dbReference type="EMBL" id="GFR00298.1"/>
    </source>
</evidence>
<proteinExistence type="predicted"/>
<dbReference type="AlphaFoldDB" id="A0A8X6GB32"/>
<evidence type="ECO:0000313" key="2">
    <source>
        <dbReference type="Proteomes" id="UP000887116"/>
    </source>
</evidence>
<protein>
    <submittedName>
        <fullName evidence="1">Uncharacterized protein</fullName>
    </submittedName>
</protein>
<comment type="caution">
    <text evidence="1">The sequence shown here is derived from an EMBL/GenBank/DDBJ whole genome shotgun (WGS) entry which is preliminary data.</text>
</comment>
<gene>
    <name evidence="1" type="ORF">TNCT_168971</name>
</gene>